<name>A0AAV2NIT8_9HYME</name>
<feature type="chain" id="PRO_5043920744" evidence="2">
    <location>
        <begin position="21"/>
        <end position="263"/>
    </location>
</feature>
<feature type="compositionally biased region" description="Polar residues" evidence="1">
    <location>
        <begin position="167"/>
        <end position="187"/>
    </location>
</feature>
<feature type="compositionally biased region" description="Polar residues" evidence="1">
    <location>
        <begin position="111"/>
        <end position="149"/>
    </location>
</feature>
<sequence>MKWILLLAIFAILQYGEVKGYPQYNNTERDLGTITQAFIEKPIEDSFRARTLTLPRFQILPYLNHAYNDTLTYITKKLELLETSYKELAERLKEFIEGSKTSKEDKKDPSPENTVSNNTTQENVILTTPTPNKSTDSPTPDKSTNTQKPTPAEDDDKNKKPDDTENPLHTSETASNNKTQENVTQTIPKPVESLATQEPVPTKNDKEEKPAEQEDKKDTLVPIKIDKDGNMIATAFTDEELIAIDALIGRDTRRRLSPTLNYY</sequence>
<reference evidence="3" key="1">
    <citation type="submission" date="2024-04" db="EMBL/GenBank/DDBJ databases">
        <authorList>
            <consortium name="Molecular Ecology Group"/>
        </authorList>
    </citation>
    <scope>NUCLEOTIDE SEQUENCE</scope>
</reference>
<evidence type="ECO:0000256" key="2">
    <source>
        <dbReference type="SAM" id="SignalP"/>
    </source>
</evidence>
<dbReference type="AlphaFoldDB" id="A0AAV2NIT8"/>
<evidence type="ECO:0000256" key="1">
    <source>
        <dbReference type="SAM" id="MobiDB-lite"/>
    </source>
</evidence>
<feature type="compositionally biased region" description="Basic and acidic residues" evidence="1">
    <location>
        <begin position="99"/>
        <end position="110"/>
    </location>
</feature>
<protein>
    <submittedName>
        <fullName evidence="3">Uncharacterized protein</fullName>
    </submittedName>
</protein>
<proteinExistence type="predicted"/>
<dbReference type="EMBL" id="OZ034825">
    <property type="protein sequence ID" value="CAL1679953.1"/>
    <property type="molecule type" value="Genomic_DNA"/>
</dbReference>
<dbReference type="Proteomes" id="UP001497644">
    <property type="component" value="Chromosome 2"/>
</dbReference>
<organism evidence="3 4">
    <name type="scientific">Lasius platythorax</name>
    <dbReference type="NCBI Taxonomy" id="488582"/>
    <lineage>
        <taxon>Eukaryota</taxon>
        <taxon>Metazoa</taxon>
        <taxon>Ecdysozoa</taxon>
        <taxon>Arthropoda</taxon>
        <taxon>Hexapoda</taxon>
        <taxon>Insecta</taxon>
        <taxon>Pterygota</taxon>
        <taxon>Neoptera</taxon>
        <taxon>Endopterygota</taxon>
        <taxon>Hymenoptera</taxon>
        <taxon>Apocrita</taxon>
        <taxon>Aculeata</taxon>
        <taxon>Formicoidea</taxon>
        <taxon>Formicidae</taxon>
        <taxon>Formicinae</taxon>
        <taxon>Lasius</taxon>
        <taxon>Lasius</taxon>
    </lineage>
</organism>
<gene>
    <name evidence="3" type="ORF">LPLAT_LOCUS6053</name>
</gene>
<keyword evidence="4" id="KW-1185">Reference proteome</keyword>
<feature type="region of interest" description="Disordered" evidence="1">
    <location>
        <begin position="99"/>
        <end position="222"/>
    </location>
</feature>
<accession>A0AAV2NIT8</accession>
<evidence type="ECO:0000313" key="3">
    <source>
        <dbReference type="EMBL" id="CAL1679953.1"/>
    </source>
</evidence>
<keyword evidence="2" id="KW-0732">Signal</keyword>
<evidence type="ECO:0000313" key="4">
    <source>
        <dbReference type="Proteomes" id="UP001497644"/>
    </source>
</evidence>
<feature type="compositionally biased region" description="Basic and acidic residues" evidence="1">
    <location>
        <begin position="203"/>
        <end position="222"/>
    </location>
</feature>
<feature type="signal peptide" evidence="2">
    <location>
        <begin position="1"/>
        <end position="20"/>
    </location>
</feature>